<evidence type="ECO:0000313" key="1">
    <source>
        <dbReference type="EMBL" id="OAD23019.1"/>
    </source>
</evidence>
<dbReference type="SUPFAM" id="SSF102114">
    <property type="entry name" value="Radical SAM enzymes"/>
    <property type="match status" value="1"/>
</dbReference>
<dbReference type="Proteomes" id="UP000076962">
    <property type="component" value="Unassembled WGS sequence"/>
</dbReference>
<evidence type="ECO:0000313" key="2">
    <source>
        <dbReference type="Proteomes" id="UP000076962"/>
    </source>
</evidence>
<gene>
    <name evidence="1" type="ORF">THIOM_001155</name>
</gene>
<proteinExistence type="predicted"/>
<dbReference type="InterPro" id="IPR058240">
    <property type="entry name" value="rSAM_sf"/>
</dbReference>
<evidence type="ECO:0008006" key="3">
    <source>
        <dbReference type="Google" id="ProtNLM"/>
    </source>
</evidence>
<accession>A0A176S562</accession>
<sequence length="139" mass="16131">MKKNLEPERIEEAIKALRDEKIRVTPGHIVNFPGETLDDVTTSIEFFQKLNREYGVNGASLPGLLEIYPGTEVERIAIENGLLHNFRWTRYRGIEHNLLVGASPDVPLYENIPTERIVKYCIREAVRLEWYEALRPWIA</sequence>
<protein>
    <recommendedName>
        <fullName evidence="3">Radical SAM domain-containing protein</fullName>
    </recommendedName>
</protein>
<dbReference type="EMBL" id="LUTY01000602">
    <property type="protein sequence ID" value="OAD23019.1"/>
    <property type="molecule type" value="Genomic_DNA"/>
</dbReference>
<organism evidence="1 2">
    <name type="scientific">Candidatus Thiomargarita nelsonii</name>
    <dbReference type="NCBI Taxonomy" id="1003181"/>
    <lineage>
        <taxon>Bacteria</taxon>
        <taxon>Pseudomonadati</taxon>
        <taxon>Pseudomonadota</taxon>
        <taxon>Gammaproteobacteria</taxon>
        <taxon>Thiotrichales</taxon>
        <taxon>Thiotrichaceae</taxon>
        <taxon>Thiomargarita</taxon>
    </lineage>
</organism>
<keyword evidence="2" id="KW-1185">Reference proteome</keyword>
<name>A0A176S562_9GAMM</name>
<dbReference type="AlphaFoldDB" id="A0A176S562"/>
<reference evidence="1 2" key="1">
    <citation type="submission" date="2016-05" db="EMBL/GenBank/DDBJ databases">
        <title>Single-cell genome of chain-forming Candidatus Thiomargarita nelsonii and comparison to other large sulfur-oxidizing bacteria.</title>
        <authorList>
            <person name="Winkel M."/>
            <person name="Salman V."/>
            <person name="Woyke T."/>
            <person name="Schulz-Vogt H."/>
            <person name="Richter M."/>
            <person name="Flood B."/>
            <person name="Bailey J."/>
            <person name="Amann R."/>
            <person name="Mussmann M."/>
        </authorList>
    </citation>
    <scope>NUCLEOTIDE SEQUENCE [LARGE SCALE GENOMIC DNA]</scope>
    <source>
        <strain evidence="1 2">THI036</strain>
    </source>
</reference>
<feature type="non-terminal residue" evidence="1">
    <location>
        <position position="139"/>
    </location>
</feature>
<dbReference type="Gene3D" id="3.30.750.200">
    <property type="match status" value="1"/>
</dbReference>
<comment type="caution">
    <text evidence="1">The sequence shown here is derived from an EMBL/GenBank/DDBJ whole genome shotgun (WGS) entry which is preliminary data.</text>
</comment>